<evidence type="ECO:0000256" key="1">
    <source>
        <dbReference type="ARBA" id="ARBA00004742"/>
    </source>
</evidence>
<accession>A0A1H9K871</accession>
<dbReference type="Proteomes" id="UP000199647">
    <property type="component" value="Unassembled WGS sequence"/>
</dbReference>
<feature type="binding site" evidence="10">
    <location>
        <begin position="232"/>
        <end position="240"/>
    </location>
    <ligand>
        <name>ATP</name>
        <dbReference type="ChEBI" id="CHEBI:30616"/>
    </ligand>
</feature>
<dbReference type="OrthoDB" id="9806325at2"/>
<evidence type="ECO:0000256" key="10">
    <source>
        <dbReference type="HAMAP-Rule" id="MF_00453"/>
    </source>
</evidence>
<feature type="binding site" evidence="10">
    <location>
        <position position="281"/>
    </location>
    <ligand>
        <name>ATP</name>
        <dbReference type="ChEBI" id="CHEBI:30616"/>
    </ligand>
</feature>
<sequence>MQDGKLSGQSPVGSLVARVTHRNLSPEELYEHALRRGEARLARGGPLVATTGQHTGRSPKDKFVVRDATTEETVWWGGNRAMEPDAFERLLADFLDHAKGLELYSQDLFGGADPAHRLPTRVYTEYAWHSLFIRNLLIRPGADELEGFAPGFTIIDLPSFKADPARHGVRTETVIALDFTRRLVLIGGTSYAGEMKKSVFTMLNFLLPASGTMPMHCSANVDDAGAVTVFFGLSGTGKTTLSADASRTLIGDDEHGWADDGVFNFEGGCYAKTINLSAESEPEIFATTKRFGTVFENVVLDPANRAPDFSDASLTENTRAAYPIDFIDNASETGRAGQPTNIVMLTCDAFGVLPPIARLTPEQAIVHFLSGYTAKVAGTEKGVTEPEATFSTCFGAPFMPRPPALYGKLLIDRIKAGDVTCWLVNTGWTGGPHGVGHRMPIKVTRRLLNAALDGSLKAAPTYREPHFGFAVPEHVEGIDDRLLHPRETWEDKAAYGRQLAKLVGMFEANFRQYRDEVAPEIADAAPQPAEPRP</sequence>
<evidence type="ECO:0000313" key="12">
    <source>
        <dbReference type="Proteomes" id="UP000199647"/>
    </source>
</evidence>
<evidence type="ECO:0000256" key="8">
    <source>
        <dbReference type="ARBA" id="ARBA00023239"/>
    </source>
</evidence>
<feature type="binding site" evidence="10">
    <location>
        <position position="444"/>
    </location>
    <ligand>
        <name>ATP</name>
        <dbReference type="ChEBI" id="CHEBI:30616"/>
    </ligand>
</feature>
<proteinExistence type="inferred from homology"/>
<evidence type="ECO:0000313" key="11">
    <source>
        <dbReference type="EMBL" id="SEQ95127.1"/>
    </source>
</evidence>
<evidence type="ECO:0000256" key="4">
    <source>
        <dbReference type="ARBA" id="ARBA00022432"/>
    </source>
</evidence>
<dbReference type="InterPro" id="IPR013035">
    <property type="entry name" value="PEP_carboxykinase_C"/>
</dbReference>
<dbReference type="GO" id="GO:0005524">
    <property type="term" value="F:ATP binding"/>
    <property type="evidence" value="ECO:0007669"/>
    <property type="project" value="UniProtKB-UniRule"/>
</dbReference>
<feature type="binding site" evidence="10">
    <location>
        <position position="197"/>
    </location>
    <ligand>
        <name>Mn(2+)</name>
        <dbReference type="ChEBI" id="CHEBI:29035"/>
    </ligand>
</feature>
<dbReference type="NCBIfam" id="NF006821">
    <property type="entry name" value="PRK09344.1-3"/>
    <property type="match status" value="1"/>
</dbReference>
<comment type="caution">
    <text evidence="10">Lacks conserved residue(s) required for the propagation of feature annotation.</text>
</comment>
<feature type="binding site" evidence="10">
    <location>
        <position position="191"/>
    </location>
    <ligand>
        <name>substrate</name>
    </ligand>
</feature>
<comment type="function">
    <text evidence="10">Involved in the gluconeogenesis. Catalyzes the conversion of oxaloacetate (OAA) to phosphoenolpyruvate (PEP) through direct phosphoryl transfer between the nucleoside triphosphate and OAA.</text>
</comment>
<keyword evidence="6 10" id="KW-0210">Decarboxylase</keyword>
<keyword evidence="10" id="KW-0963">Cytoplasm</keyword>
<evidence type="ECO:0000256" key="6">
    <source>
        <dbReference type="ARBA" id="ARBA00022793"/>
    </source>
</evidence>
<evidence type="ECO:0000256" key="2">
    <source>
        <dbReference type="ARBA" id="ARBA00006052"/>
    </source>
</evidence>
<keyword evidence="11" id="KW-0418">Kinase</keyword>
<comment type="similarity">
    <text evidence="2 10">Belongs to the phosphoenolpyruvate carboxykinase (ATP) family.</text>
</comment>
<dbReference type="GO" id="GO:0005829">
    <property type="term" value="C:cytosol"/>
    <property type="evidence" value="ECO:0007669"/>
    <property type="project" value="TreeGrafter"/>
</dbReference>
<keyword evidence="10" id="KW-0479">Metal-binding</keyword>
<gene>
    <name evidence="10" type="primary">pckA</name>
    <name evidence="11" type="ORF">SAMN05216548_109108</name>
</gene>
<keyword evidence="12" id="KW-1185">Reference proteome</keyword>
<dbReference type="GO" id="GO:0006094">
    <property type="term" value="P:gluconeogenesis"/>
    <property type="evidence" value="ECO:0007669"/>
    <property type="project" value="UniProtKB-UniRule"/>
</dbReference>
<comment type="pathway">
    <text evidence="1 10">Carbohydrate biosynthesis; gluconeogenesis.</text>
</comment>
<comment type="catalytic activity">
    <reaction evidence="9 10">
        <text>oxaloacetate + ATP = phosphoenolpyruvate + ADP + CO2</text>
        <dbReference type="Rhea" id="RHEA:18617"/>
        <dbReference type="ChEBI" id="CHEBI:16452"/>
        <dbReference type="ChEBI" id="CHEBI:16526"/>
        <dbReference type="ChEBI" id="CHEBI:30616"/>
        <dbReference type="ChEBI" id="CHEBI:58702"/>
        <dbReference type="ChEBI" id="CHEBI:456216"/>
        <dbReference type="EC" id="4.1.1.49"/>
    </reaction>
</comment>
<reference evidence="11 12" key="1">
    <citation type="submission" date="2016-10" db="EMBL/GenBank/DDBJ databases">
        <authorList>
            <person name="de Groot N.N."/>
        </authorList>
    </citation>
    <scope>NUCLEOTIDE SEQUENCE [LARGE SCALE GENOMIC DNA]</scope>
    <source>
        <strain evidence="11 12">A52C2</strain>
    </source>
</reference>
<feature type="binding site" evidence="10">
    <location>
        <position position="319"/>
    </location>
    <ligand>
        <name>substrate</name>
    </ligand>
</feature>
<dbReference type="SUPFAM" id="SSF53795">
    <property type="entry name" value="PEP carboxykinase-like"/>
    <property type="match status" value="1"/>
</dbReference>
<evidence type="ECO:0000256" key="7">
    <source>
        <dbReference type="ARBA" id="ARBA00022840"/>
    </source>
</evidence>
<dbReference type="NCBIfam" id="NF006820">
    <property type="entry name" value="PRK09344.1-2"/>
    <property type="match status" value="1"/>
</dbReference>
<dbReference type="PANTHER" id="PTHR30031:SF0">
    <property type="entry name" value="PHOSPHOENOLPYRUVATE CARBOXYKINASE (ATP)"/>
    <property type="match status" value="1"/>
</dbReference>
<dbReference type="EMBL" id="FOFG01000009">
    <property type="protein sequence ID" value="SEQ95127.1"/>
    <property type="molecule type" value="Genomic_DNA"/>
</dbReference>
<organism evidence="11 12">
    <name type="scientific">Faunimonas pinastri</name>
    <dbReference type="NCBI Taxonomy" id="1855383"/>
    <lineage>
        <taxon>Bacteria</taxon>
        <taxon>Pseudomonadati</taxon>
        <taxon>Pseudomonadota</taxon>
        <taxon>Alphaproteobacteria</taxon>
        <taxon>Hyphomicrobiales</taxon>
        <taxon>Afifellaceae</taxon>
        <taxon>Faunimonas</taxon>
    </lineage>
</organism>
<dbReference type="Gene3D" id="2.170.8.10">
    <property type="entry name" value="Phosphoenolpyruvate Carboxykinase, domain 2"/>
    <property type="match status" value="1"/>
</dbReference>
<feature type="binding site" evidence="10">
    <location>
        <position position="216"/>
    </location>
    <ligand>
        <name>Mn(2+)</name>
        <dbReference type="ChEBI" id="CHEBI:29035"/>
    </ligand>
</feature>
<dbReference type="PIRSF" id="PIRSF006294">
    <property type="entry name" value="PEP_crbxkin"/>
    <property type="match status" value="1"/>
</dbReference>
<dbReference type="Gene3D" id="3.40.449.10">
    <property type="entry name" value="Phosphoenolpyruvate Carboxykinase, domain 1"/>
    <property type="match status" value="1"/>
</dbReference>
<dbReference type="NCBIfam" id="TIGR00224">
    <property type="entry name" value="pckA"/>
    <property type="match status" value="1"/>
</dbReference>
<evidence type="ECO:0000256" key="9">
    <source>
        <dbReference type="ARBA" id="ARBA00047371"/>
    </source>
</evidence>
<feature type="binding site" evidence="10">
    <location>
        <position position="57"/>
    </location>
    <ligand>
        <name>substrate</name>
    </ligand>
</feature>
<dbReference type="UniPathway" id="UPA00138"/>
<dbReference type="GO" id="GO:0004612">
    <property type="term" value="F:phosphoenolpyruvate carboxykinase (ATP) activity"/>
    <property type="evidence" value="ECO:0007669"/>
    <property type="project" value="UniProtKB-UniRule"/>
</dbReference>
<comment type="cofactor">
    <cofactor evidence="10">
        <name>Mn(2+)</name>
        <dbReference type="ChEBI" id="CHEBI:29035"/>
    </cofactor>
    <text evidence="10">Binds 1 Mn(2+) ion per subunit.</text>
</comment>
<keyword evidence="11" id="KW-0808">Transferase</keyword>
<dbReference type="STRING" id="1855383.SAMN05216548_109108"/>
<dbReference type="PROSITE" id="PS00532">
    <property type="entry name" value="PEPCK_ATP"/>
    <property type="match status" value="1"/>
</dbReference>
<feature type="binding site" evidence="10">
    <location>
        <position position="197"/>
    </location>
    <ligand>
        <name>substrate</name>
    </ligand>
</feature>
<keyword evidence="10" id="KW-0464">Manganese</keyword>
<dbReference type="InterPro" id="IPR001272">
    <property type="entry name" value="PEP_carboxykinase_ATP"/>
</dbReference>
<dbReference type="SUPFAM" id="SSF68923">
    <property type="entry name" value="PEP carboxykinase N-terminal domain"/>
    <property type="match status" value="1"/>
</dbReference>
<dbReference type="Gene3D" id="3.90.228.20">
    <property type="match status" value="1"/>
</dbReference>
<evidence type="ECO:0000256" key="3">
    <source>
        <dbReference type="ARBA" id="ARBA00012363"/>
    </source>
</evidence>
<dbReference type="HAMAP" id="MF_00453">
    <property type="entry name" value="PEPCK_ATP"/>
    <property type="match status" value="1"/>
</dbReference>
<dbReference type="CDD" id="cd00484">
    <property type="entry name" value="PEPCK_ATP"/>
    <property type="match status" value="1"/>
</dbReference>
<dbReference type="InterPro" id="IPR015994">
    <property type="entry name" value="PEPCK_ATP_CS"/>
</dbReference>
<dbReference type="NCBIfam" id="NF006822">
    <property type="entry name" value="PRK09344.1-4"/>
    <property type="match status" value="1"/>
</dbReference>
<keyword evidence="11" id="KW-0670">Pyruvate</keyword>
<dbReference type="Pfam" id="PF01293">
    <property type="entry name" value="PEPCK_ATP"/>
    <property type="match status" value="1"/>
</dbReference>
<dbReference type="EC" id="4.1.1.49" evidence="3 10"/>
<feature type="binding site" evidence="10">
    <location>
        <position position="197"/>
    </location>
    <ligand>
        <name>ATP</name>
        <dbReference type="ChEBI" id="CHEBI:30616"/>
    </ligand>
</feature>
<keyword evidence="8 10" id="KW-0456">Lyase</keyword>
<feature type="binding site" evidence="10">
    <location>
        <position position="319"/>
    </location>
    <ligand>
        <name>ATP</name>
        <dbReference type="ChEBI" id="CHEBI:30616"/>
    </ligand>
</feature>
<dbReference type="GO" id="GO:0016301">
    <property type="term" value="F:kinase activity"/>
    <property type="evidence" value="ECO:0007669"/>
    <property type="project" value="UniProtKB-KW"/>
</dbReference>
<dbReference type="InterPro" id="IPR008210">
    <property type="entry name" value="PEP_carboxykinase_N"/>
</dbReference>
<evidence type="ECO:0000256" key="5">
    <source>
        <dbReference type="ARBA" id="ARBA00022741"/>
    </source>
</evidence>
<dbReference type="RefSeq" id="WP_092497198.1">
    <property type="nucleotide sequence ID" value="NZ_FOFG01000009.1"/>
</dbReference>
<keyword evidence="7 10" id="KW-0067">ATP-binding</keyword>
<dbReference type="GO" id="GO:0046872">
    <property type="term" value="F:metal ion binding"/>
    <property type="evidence" value="ECO:0007669"/>
    <property type="project" value="UniProtKB-KW"/>
</dbReference>
<comment type="subcellular location">
    <subcellularLocation>
        <location evidence="10">Cytoplasm</location>
    </subcellularLocation>
</comment>
<keyword evidence="5 10" id="KW-0547">Nucleotide-binding</keyword>
<feature type="binding site" evidence="10">
    <location>
        <position position="253"/>
    </location>
    <ligand>
        <name>Mn(2+)</name>
        <dbReference type="ChEBI" id="CHEBI:29035"/>
    </ligand>
</feature>
<dbReference type="AlphaFoldDB" id="A0A1H9K871"/>
<dbReference type="PANTHER" id="PTHR30031">
    <property type="entry name" value="PHOSPHOENOLPYRUVATE CARBOXYKINASE ATP"/>
    <property type="match status" value="1"/>
</dbReference>
<name>A0A1H9K871_9HYPH</name>
<keyword evidence="4 10" id="KW-0312">Gluconeogenesis</keyword>
<feature type="binding site" evidence="10">
    <location>
        <position position="216"/>
    </location>
    <ligand>
        <name>ATP</name>
        <dbReference type="ChEBI" id="CHEBI:30616"/>
    </ligand>
</feature>
<protein>
    <recommendedName>
        <fullName evidence="3 10">Phosphoenolpyruvate carboxykinase (ATP)</fullName>
        <shortName evidence="10">PCK</shortName>
        <shortName evidence="10">PEP carboxykinase</shortName>
        <shortName evidence="10">PEPCK</shortName>
        <ecNumber evidence="3 10">4.1.1.49</ecNumber>
    </recommendedName>
</protein>